<feature type="region of interest" description="Disordered" evidence="1">
    <location>
        <begin position="79"/>
        <end position="110"/>
    </location>
</feature>
<accession>A0ABS9YXX2</accession>
<organism evidence="2 3">
    <name type="scientific">Candidatus Mycolicibacterium alkanivorans</name>
    <dbReference type="NCBI Taxonomy" id="2954114"/>
    <lineage>
        <taxon>Bacteria</taxon>
        <taxon>Bacillati</taxon>
        <taxon>Actinomycetota</taxon>
        <taxon>Actinomycetes</taxon>
        <taxon>Mycobacteriales</taxon>
        <taxon>Mycobacteriaceae</taxon>
        <taxon>Mycolicibacterium</taxon>
    </lineage>
</organism>
<feature type="compositionally biased region" description="Gly residues" evidence="1">
    <location>
        <begin position="94"/>
        <end position="106"/>
    </location>
</feature>
<name>A0ABS9YXX2_9MYCO</name>
<evidence type="ECO:0000313" key="3">
    <source>
        <dbReference type="Proteomes" id="UP001139068"/>
    </source>
</evidence>
<dbReference type="RefSeq" id="WP_243071901.1">
    <property type="nucleotide sequence ID" value="NZ_JAIVFL010000001.1"/>
</dbReference>
<dbReference type="Proteomes" id="UP001139068">
    <property type="component" value="Unassembled WGS sequence"/>
</dbReference>
<reference evidence="2" key="1">
    <citation type="journal article" date="2022" name="ISME J.">
        <title>Identification of active gaseous-alkane degraders at natural gas seeps.</title>
        <authorList>
            <person name="Farhan Ul Haque M."/>
            <person name="Hernandez M."/>
            <person name="Crombie A.T."/>
            <person name="Murrell J.C."/>
        </authorList>
    </citation>
    <scope>NUCLEOTIDE SEQUENCE</scope>
    <source>
        <strain evidence="2">ANDR5</strain>
    </source>
</reference>
<evidence type="ECO:0000256" key="1">
    <source>
        <dbReference type="SAM" id="MobiDB-lite"/>
    </source>
</evidence>
<feature type="compositionally biased region" description="Basic and acidic residues" evidence="1">
    <location>
        <begin position="84"/>
        <end position="93"/>
    </location>
</feature>
<protein>
    <submittedName>
        <fullName evidence="2">Uncharacterized protein</fullName>
    </submittedName>
</protein>
<sequence length="121" mass="13358">MAISPCRGEHATFVVRHDCGSGLPWHVVLSQTKREAKLLGARRLLFTSKSGRGIDEYEAMLEKLLWLLESEPEDFDWGGASLDEELHADDGRPGWKGGRAGEGGSSPGVAGKIVNWMLRRR</sequence>
<keyword evidence="3" id="KW-1185">Reference proteome</keyword>
<evidence type="ECO:0000313" key="2">
    <source>
        <dbReference type="EMBL" id="MCI4675603.1"/>
    </source>
</evidence>
<comment type="caution">
    <text evidence="2">The sequence shown here is derived from an EMBL/GenBank/DDBJ whole genome shotgun (WGS) entry which is preliminary data.</text>
</comment>
<gene>
    <name evidence="2" type="ORF">K9U37_12205</name>
</gene>
<dbReference type="EMBL" id="JAIVFL010000001">
    <property type="protein sequence ID" value="MCI4675603.1"/>
    <property type="molecule type" value="Genomic_DNA"/>
</dbReference>
<proteinExistence type="predicted"/>